<accession>A0A7J0EDJ4</accession>
<organism evidence="1 2">
    <name type="scientific">Actinidia rufa</name>
    <dbReference type="NCBI Taxonomy" id="165716"/>
    <lineage>
        <taxon>Eukaryota</taxon>
        <taxon>Viridiplantae</taxon>
        <taxon>Streptophyta</taxon>
        <taxon>Embryophyta</taxon>
        <taxon>Tracheophyta</taxon>
        <taxon>Spermatophyta</taxon>
        <taxon>Magnoliopsida</taxon>
        <taxon>eudicotyledons</taxon>
        <taxon>Gunneridae</taxon>
        <taxon>Pentapetalae</taxon>
        <taxon>asterids</taxon>
        <taxon>Ericales</taxon>
        <taxon>Actinidiaceae</taxon>
        <taxon>Actinidia</taxon>
    </lineage>
</organism>
<reference evidence="1 2" key="1">
    <citation type="submission" date="2019-07" db="EMBL/GenBank/DDBJ databases">
        <title>De Novo Assembly of kiwifruit Actinidia rufa.</title>
        <authorList>
            <person name="Sugita-Konishi S."/>
            <person name="Sato K."/>
            <person name="Mori E."/>
            <person name="Abe Y."/>
            <person name="Kisaki G."/>
            <person name="Hamano K."/>
            <person name="Suezawa K."/>
            <person name="Otani M."/>
            <person name="Fukuda T."/>
            <person name="Manabe T."/>
            <person name="Gomi K."/>
            <person name="Tabuchi M."/>
            <person name="Akimitsu K."/>
            <person name="Kataoka I."/>
        </authorList>
    </citation>
    <scope>NUCLEOTIDE SEQUENCE [LARGE SCALE GENOMIC DNA]</scope>
    <source>
        <strain evidence="2">cv. Fuchu</strain>
    </source>
</reference>
<dbReference type="PANTHER" id="PTHR48465">
    <property type="entry name" value="PROTEIN SSUH2 HOMOLOG"/>
    <property type="match status" value="1"/>
</dbReference>
<protein>
    <submittedName>
        <fullName evidence="1">Chaperone protein dnaJ-like protein</fullName>
    </submittedName>
</protein>
<dbReference type="AlphaFoldDB" id="A0A7J0EDJ4"/>
<dbReference type="OrthoDB" id="3355217at2759"/>
<comment type="caution">
    <text evidence="1">The sequence shown here is derived from an EMBL/GenBank/DDBJ whole genome shotgun (WGS) entry which is preliminary data.</text>
</comment>
<sequence length="454" mass="50567">MAQEHTMEEPLLSGTHSLHILNFDAFTIKLGPLIDSSKLDCEAEKSEVGGERKSIERLNSYQYVGRANSVIPTASLAGTEVSVDEIRSAATSSDRLYPPSLHAPLISSPEPDPNGNPILHIPYSIHSAQTYVEQAISYQAGYRGDYGGTSNEFQRQILDEVEIRELLIDHVGHRCCWGSRPARNWRIQAVERLQCLYGKDKGPELAIWELDLTSEFPVLFIPQKESRTKIPHSENIEKCSGRGDIVCQTCNPDQEPGFYKENQMSQCPTCYGRGLIAHKDGSDTICVKCHGNGKIPCATCGSRGLIKCHTCKGSGSMLTRNIAVVRWKTVSTRKVSATSGAASVPDEVFHRAKGVQLCNTQAYQCTPAFFADSFFLNKFSSEVIAERAPVPPSARVICERHTIYVVPVTRVTMAHRGRSFSFYIVGFSREVYLKDYYPARFCWGLCPCLEWLKL</sequence>
<proteinExistence type="predicted"/>
<dbReference type="InterPro" id="IPR052789">
    <property type="entry name" value="SSUH2_homolog"/>
</dbReference>
<evidence type="ECO:0000313" key="2">
    <source>
        <dbReference type="Proteomes" id="UP000585474"/>
    </source>
</evidence>
<dbReference type="PANTHER" id="PTHR48465:SF1">
    <property type="entry name" value="PROTEIN SSUH2 HOMOLOG"/>
    <property type="match status" value="1"/>
</dbReference>
<dbReference type="Proteomes" id="UP000585474">
    <property type="component" value="Unassembled WGS sequence"/>
</dbReference>
<evidence type="ECO:0000313" key="1">
    <source>
        <dbReference type="EMBL" id="GFY83727.1"/>
    </source>
</evidence>
<dbReference type="EMBL" id="BJWL01000003">
    <property type="protein sequence ID" value="GFY83727.1"/>
    <property type="molecule type" value="Genomic_DNA"/>
</dbReference>
<name>A0A7J0EDJ4_9ERIC</name>
<gene>
    <name evidence="1" type="ORF">Acr_03g0005010</name>
</gene>
<keyword evidence="2" id="KW-1185">Reference proteome</keyword>